<proteinExistence type="predicted"/>
<sequence>MQKSQADYMEEVKQLKEKQEQIYNHNQRFHSQIWQEQEKLAKEIQEARNGEEHATSFGEARKRKNEERKLEEQEKRNLEHSARAPTPRPKRPKPLLRAKPSTPWHGHQRLGVAHQLKHLKDTQSPRLGVLLNA</sequence>
<dbReference type="Proteomes" id="UP001341840">
    <property type="component" value="Unassembled WGS sequence"/>
</dbReference>
<evidence type="ECO:0000256" key="1">
    <source>
        <dbReference type="SAM" id="MobiDB-lite"/>
    </source>
</evidence>
<reference evidence="2 3" key="1">
    <citation type="journal article" date="2023" name="Plants (Basel)">
        <title>Bridging the Gap: Combining Genomics and Transcriptomics Approaches to Understand Stylosanthes scabra, an Orphan Legume from the Brazilian Caatinga.</title>
        <authorList>
            <person name="Ferreira-Neto J.R.C."/>
            <person name="da Silva M.D."/>
            <person name="Binneck E."/>
            <person name="de Melo N.F."/>
            <person name="da Silva R.H."/>
            <person name="de Melo A.L.T.M."/>
            <person name="Pandolfi V."/>
            <person name="Bustamante F.O."/>
            <person name="Brasileiro-Vidal A.C."/>
            <person name="Benko-Iseppon A.M."/>
        </authorList>
    </citation>
    <scope>NUCLEOTIDE SEQUENCE [LARGE SCALE GENOMIC DNA]</scope>
    <source>
        <tissue evidence="2">Leaves</tissue>
    </source>
</reference>
<dbReference type="EMBL" id="JASCZI010000431">
    <property type="protein sequence ID" value="MED6111770.1"/>
    <property type="molecule type" value="Genomic_DNA"/>
</dbReference>
<evidence type="ECO:0000313" key="3">
    <source>
        <dbReference type="Proteomes" id="UP001341840"/>
    </source>
</evidence>
<feature type="compositionally biased region" description="Basic and acidic residues" evidence="1">
    <location>
        <begin position="44"/>
        <end position="54"/>
    </location>
</feature>
<accession>A0ABU6QJF7</accession>
<organism evidence="2 3">
    <name type="scientific">Stylosanthes scabra</name>
    <dbReference type="NCBI Taxonomy" id="79078"/>
    <lineage>
        <taxon>Eukaryota</taxon>
        <taxon>Viridiplantae</taxon>
        <taxon>Streptophyta</taxon>
        <taxon>Embryophyta</taxon>
        <taxon>Tracheophyta</taxon>
        <taxon>Spermatophyta</taxon>
        <taxon>Magnoliopsida</taxon>
        <taxon>eudicotyledons</taxon>
        <taxon>Gunneridae</taxon>
        <taxon>Pentapetalae</taxon>
        <taxon>rosids</taxon>
        <taxon>fabids</taxon>
        <taxon>Fabales</taxon>
        <taxon>Fabaceae</taxon>
        <taxon>Papilionoideae</taxon>
        <taxon>50 kb inversion clade</taxon>
        <taxon>dalbergioids sensu lato</taxon>
        <taxon>Dalbergieae</taxon>
        <taxon>Pterocarpus clade</taxon>
        <taxon>Stylosanthes</taxon>
    </lineage>
</organism>
<feature type="compositionally biased region" description="Basic and acidic residues" evidence="1">
    <location>
        <begin position="64"/>
        <end position="82"/>
    </location>
</feature>
<keyword evidence="3" id="KW-1185">Reference proteome</keyword>
<gene>
    <name evidence="2" type="ORF">PIB30_055374</name>
</gene>
<feature type="region of interest" description="Disordered" evidence="1">
    <location>
        <begin position="44"/>
        <end position="111"/>
    </location>
</feature>
<protein>
    <submittedName>
        <fullName evidence="2">Uncharacterized protein</fullName>
    </submittedName>
</protein>
<evidence type="ECO:0000313" key="2">
    <source>
        <dbReference type="EMBL" id="MED6111770.1"/>
    </source>
</evidence>
<name>A0ABU6QJF7_9FABA</name>
<comment type="caution">
    <text evidence="2">The sequence shown here is derived from an EMBL/GenBank/DDBJ whole genome shotgun (WGS) entry which is preliminary data.</text>
</comment>